<gene>
    <name evidence="3" type="ORF">FB45DRAFT_945185</name>
</gene>
<evidence type="ECO:0000256" key="1">
    <source>
        <dbReference type="ARBA" id="ARBA00023002"/>
    </source>
</evidence>
<name>A0AAD7B2R1_9AGAR</name>
<dbReference type="InterPro" id="IPR050268">
    <property type="entry name" value="NADH-dep_flavin_reductase"/>
</dbReference>
<dbReference type="Proteomes" id="UP001221142">
    <property type="component" value="Unassembled WGS sequence"/>
</dbReference>
<keyword evidence="4" id="KW-1185">Reference proteome</keyword>
<dbReference type="PANTHER" id="PTHR30466">
    <property type="entry name" value="FLAVIN REDUCTASE"/>
    <property type="match status" value="1"/>
</dbReference>
<dbReference type="SMART" id="SM00903">
    <property type="entry name" value="Flavin_Reduct"/>
    <property type="match status" value="1"/>
</dbReference>
<reference evidence="3" key="1">
    <citation type="submission" date="2023-03" db="EMBL/GenBank/DDBJ databases">
        <title>Massive genome expansion in bonnet fungi (Mycena s.s.) driven by repeated elements and novel gene families across ecological guilds.</title>
        <authorList>
            <consortium name="Lawrence Berkeley National Laboratory"/>
            <person name="Harder C.B."/>
            <person name="Miyauchi S."/>
            <person name="Viragh M."/>
            <person name="Kuo A."/>
            <person name="Thoen E."/>
            <person name="Andreopoulos B."/>
            <person name="Lu D."/>
            <person name="Skrede I."/>
            <person name="Drula E."/>
            <person name="Henrissat B."/>
            <person name="Morin E."/>
            <person name="Kohler A."/>
            <person name="Barry K."/>
            <person name="LaButti K."/>
            <person name="Morin E."/>
            <person name="Salamov A."/>
            <person name="Lipzen A."/>
            <person name="Mereny Z."/>
            <person name="Hegedus B."/>
            <person name="Baldrian P."/>
            <person name="Stursova M."/>
            <person name="Weitz H."/>
            <person name="Taylor A."/>
            <person name="Grigoriev I.V."/>
            <person name="Nagy L.G."/>
            <person name="Martin F."/>
            <person name="Kauserud H."/>
        </authorList>
    </citation>
    <scope>NUCLEOTIDE SEQUENCE</scope>
    <source>
        <strain evidence="3">9284</strain>
    </source>
</reference>
<dbReference type="AlphaFoldDB" id="A0AAD7B2R1"/>
<evidence type="ECO:0000313" key="4">
    <source>
        <dbReference type="Proteomes" id="UP001221142"/>
    </source>
</evidence>
<organism evidence="3 4">
    <name type="scientific">Roridomyces roridus</name>
    <dbReference type="NCBI Taxonomy" id="1738132"/>
    <lineage>
        <taxon>Eukaryota</taxon>
        <taxon>Fungi</taxon>
        <taxon>Dikarya</taxon>
        <taxon>Basidiomycota</taxon>
        <taxon>Agaricomycotina</taxon>
        <taxon>Agaricomycetes</taxon>
        <taxon>Agaricomycetidae</taxon>
        <taxon>Agaricales</taxon>
        <taxon>Marasmiineae</taxon>
        <taxon>Mycenaceae</taxon>
        <taxon>Roridomyces</taxon>
    </lineage>
</organism>
<dbReference type="EMBL" id="JARKIF010000042">
    <property type="protein sequence ID" value="KAJ7609038.1"/>
    <property type="molecule type" value="Genomic_DNA"/>
</dbReference>
<evidence type="ECO:0000313" key="3">
    <source>
        <dbReference type="EMBL" id="KAJ7609038.1"/>
    </source>
</evidence>
<dbReference type="GO" id="GO:0042602">
    <property type="term" value="F:riboflavin reductase (NADPH) activity"/>
    <property type="evidence" value="ECO:0007669"/>
    <property type="project" value="TreeGrafter"/>
</dbReference>
<dbReference type="PANTHER" id="PTHR30466:SF1">
    <property type="entry name" value="FMN REDUCTASE (NADH) RUTF"/>
    <property type="match status" value="1"/>
</dbReference>
<comment type="caution">
    <text evidence="3">The sequence shown here is derived from an EMBL/GenBank/DDBJ whole genome shotgun (WGS) entry which is preliminary data.</text>
</comment>
<keyword evidence="1" id="KW-0560">Oxidoreductase</keyword>
<sequence length="174" mass="18677">MPGQDERVYHGATLSSFTSIAMEPLPLVSFALRIPSRMASTLNALQSDSAPDAADMVINILSAQQASIATSFSRPDLHPHPFDTTPYFLSADGLPVIRGSLGAISCKLVAQGIPLHDLGFLQQRQLDAPGDVPTGASELFIAQVTRVESAAEENLLPLLYHRRLFTSCTEPPPP</sequence>
<dbReference type="InterPro" id="IPR002563">
    <property type="entry name" value="Flavin_Rdtase-like_dom"/>
</dbReference>
<accession>A0AAD7B2R1</accession>
<dbReference type="InterPro" id="IPR012349">
    <property type="entry name" value="Split_barrel_FMN-bd"/>
</dbReference>
<dbReference type="Gene3D" id="2.30.110.10">
    <property type="entry name" value="Electron Transport, Fmn-binding Protein, Chain A"/>
    <property type="match status" value="1"/>
</dbReference>
<dbReference type="SUPFAM" id="SSF50475">
    <property type="entry name" value="FMN-binding split barrel"/>
    <property type="match status" value="1"/>
</dbReference>
<protein>
    <submittedName>
        <fullName evidence="3">Flavin reductase like domain-containing protein</fullName>
    </submittedName>
</protein>
<dbReference type="GO" id="GO:0010181">
    <property type="term" value="F:FMN binding"/>
    <property type="evidence" value="ECO:0007669"/>
    <property type="project" value="InterPro"/>
</dbReference>
<feature type="domain" description="Flavin reductase like" evidence="2">
    <location>
        <begin position="1"/>
        <end position="167"/>
    </location>
</feature>
<evidence type="ECO:0000259" key="2">
    <source>
        <dbReference type="SMART" id="SM00903"/>
    </source>
</evidence>
<proteinExistence type="predicted"/>
<dbReference type="Pfam" id="PF01613">
    <property type="entry name" value="Flavin_Reduct"/>
    <property type="match status" value="1"/>
</dbReference>